<dbReference type="AlphaFoldDB" id="A0A5B7J0I6"/>
<organism evidence="2 3">
    <name type="scientific">Portunus trituberculatus</name>
    <name type="common">Swimming crab</name>
    <name type="synonym">Neptunus trituberculatus</name>
    <dbReference type="NCBI Taxonomy" id="210409"/>
    <lineage>
        <taxon>Eukaryota</taxon>
        <taxon>Metazoa</taxon>
        <taxon>Ecdysozoa</taxon>
        <taxon>Arthropoda</taxon>
        <taxon>Crustacea</taxon>
        <taxon>Multicrustacea</taxon>
        <taxon>Malacostraca</taxon>
        <taxon>Eumalacostraca</taxon>
        <taxon>Eucarida</taxon>
        <taxon>Decapoda</taxon>
        <taxon>Pleocyemata</taxon>
        <taxon>Brachyura</taxon>
        <taxon>Eubrachyura</taxon>
        <taxon>Portunoidea</taxon>
        <taxon>Portunidae</taxon>
        <taxon>Portuninae</taxon>
        <taxon>Portunus</taxon>
    </lineage>
</organism>
<protein>
    <submittedName>
        <fullName evidence="2">Uncharacterized protein</fullName>
    </submittedName>
</protein>
<name>A0A5B7J0I6_PORTR</name>
<feature type="compositionally biased region" description="Basic and acidic residues" evidence="1">
    <location>
        <begin position="1"/>
        <end position="21"/>
    </location>
</feature>
<feature type="region of interest" description="Disordered" evidence="1">
    <location>
        <begin position="1"/>
        <end position="32"/>
    </location>
</feature>
<evidence type="ECO:0000313" key="3">
    <source>
        <dbReference type="Proteomes" id="UP000324222"/>
    </source>
</evidence>
<keyword evidence="3" id="KW-1185">Reference proteome</keyword>
<evidence type="ECO:0000313" key="2">
    <source>
        <dbReference type="EMBL" id="MPC86398.1"/>
    </source>
</evidence>
<accession>A0A5B7J0I6</accession>
<proteinExistence type="predicted"/>
<evidence type="ECO:0000256" key="1">
    <source>
        <dbReference type="SAM" id="MobiDB-lite"/>
    </source>
</evidence>
<sequence>MCVERQEAARRDIATPDDPWHEVTAAAGGGRG</sequence>
<dbReference type="Proteomes" id="UP000324222">
    <property type="component" value="Unassembled WGS sequence"/>
</dbReference>
<comment type="caution">
    <text evidence="2">The sequence shown here is derived from an EMBL/GenBank/DDBJ whole genome shotgun (WGS) entry which is preliminary data.</text>
</comment>
<gene>
    <name evidence="2" type="ORF">E2C01_081223</name>
</gene>
<dbReference type="EMBL" id="VSRR010071317">
    <property type="protein sequence ID" value="MPC86398.1"/>
    <property type="molecule type" value="Genomic_DNA"/>
</dbReference>
<reference evidence="2 3" key="1">
    <citation type="submission" date="2019-05" db="EMBL/GenBank/DDBJ databases">
        <title>Another draft genome of Portunus trituberculatus and its Hox gene families provides insights of decapod evolution.</title>
        <authorList>
            <person name="Jeong J.-H."/>
            <person name="Song I."/>
            <person name="Kim S."/>
            <person name="Choi T."/>
            <person name="Kim D."/>
            <person name="Ryu S."/>
            <person name="Kim W."/>
        </authorList>
    </citation>
    <scope>NUCLEOTIDE SEQUENCE [LARGE SCALE GENOMIC DNA]</scope>
    <source>
        <tissue evidence="2">Muscle</tissue>
    </source>
</reference>